<keyword evidence="3" id="KW-1185">Reference proteome</keyword>
<accession>W9CDC9</accession>
<dbReference type="PANTHER" id="PTHR37017:SF11">
    <property type="entry name" value="ESTERASE_LIPASE_THIOESTERASE DOMAIN-CONTAINING PROTEIN"/>
    <property type="match status" value="1"/>
</dbReference>
<dbReference type="EMBL" id="AYSA01000377">
    <property type="protein sequence ID" value="ESZ92575.1"/>
    <property type="molecule type" value="Genomic_DNA"/>
</dbReference>
<dbReference type="HOGENOM" id="CLU_046066_1_3_1"/>
<dbReference type="Pfam" id="PF12697">
    <property type="entry name" value="Abhydrolase_6"/>
    <property type="match status" value="1"/>
</dbReference>
<dbReference type="Gene3D" id="3.40.50.1820">
    <property type="entry name" value="alpha/beta hydrolase"/>
    <property type="match status" value="1"/>
</dbReference>
<dbReference type="Proteomes" id="UP000019487">
    <property type="component" value="Unassembled WGS sequence"/>
</dbReference>
<feature type="domain" description="AB hydrolase-1" evidence="1">
    <location>
        <begin position="6"/>
        <end position="248"/>
    </location>
</feature>
<dbReference type="PANTHER" id="PTHR37017">
    <property type="entry name" value="AB HYDROLASE-1 DOMAIN-CONTAINING PROTEIN-RELATED"/>
    <property type="match status" value="1"/>
</dbReference>
<dbReference type="SUPFAM" id="SSF53474">
    <property type="entry name" value="alpha/beta-Hydrolases"/>
    <property type="match status" value="1"/>
</dbReference>
<evidence type="ECO:0000259" key="1">
    <source>
        <dbReference type="Pfam" id="PF12697"/>
    </source>
</evidence>
<dbReference type="InterPro" id="IPR052897">
    <property type="entry name" value="Sec-Metab_Biosynth_Hydrolase"/>
</dbReference>
<sequence length="257" mass="27895">MSKPTIVMVPGAWHKPFIYSEVAASLRNHGYPTVSLALPSAGAIPSHQDFSGDVASIRACLTEFVSAGKEVVLVVHSYTGLPGGEAPNGLSKKDQEAKGLKGGVVRYVVINGFAMPPGFQAVAKGDYAKMPEWMKLDIENEVCTVEPEDAKRIFYNDIPSEKADKLIPELLPQSLGVYFSTTTYAAWLDIPSTFLYGEADQNSFTPELVDMMIKGAQLMNPSAFDVVERLKGGGHCLMIGHPEWTADVLRRAAGEKF</sequence>
<evidence type="ECO:0000313" key="3">
    <source>
        <dbReference type="Proteomes" id="UP000019487"/>
    </source>
</evidence>
<reference evidence="2 3" key="1">
    <citation type="journal article" date="2014" name="Genome Announc.">
        <title>Draft genome sequence of Sclerotinia borealis, a psychrophilic plant pathogenic fungus.</title>
        <authorList>
            <person name="Mardanov A.V."/>
            <person name="Beletsky A.V."/>
            <person name="Kadnikov V.V."/>
            <person name="Ignatov A.N."/>
            <person name="Ravin N.V."/>
        </authorList>
    </citation>
    <scope>NUCLEOTIDE SEQUENCE [LARGE SCALE GENOMIC DNA]</scope>
    <source>
        <strain evidence="3">F-4157</strain>
    </source>
</reference>
<dbReference type="InterPro" id="IPR029058">
    <property type="entry name" value="AB_hydrolase_fold"/>
</dbReference>
<organism evidence="2 3">
    <name type="scientific">Sclerotinia borealis (strain F-4128)</name>
    <dbReference type="NCBI Taxonomy" id="1432307"/>
    <lineage>
        <taxon>Eukaryota</taxon>
        <taxon>Fungi</taxon>
        <taxon>Dikarya</taxon>
        <taxon>Ascomycota</taxon>
        <taxon>Pezizomycotina</taxon>
        <taxon>Leotiomycetes</taxon>
        <taxon>Helotiales</taxon>
        <taxon>Sclerotiniaceae</taxon>
        <taxon>Sclerotinia</taxon>
    </lineage>
</organism>
<evidence type="ECO:0000313" key="2">
    <source>
        <dbReference type="EMBL" id="ESZ92575.1"/>
    </source>
</evidence>
<dbReference type="OrthoDB" id="1263307at2759"/>
<gene>
    <name evidence="2" type="ORF">SBOR_7035</name>
</gene>
<comment type="caution">
    <text evidence="2">The sequence shown here is derived from an EMBL/GenBank/DDBJ whole genome shotgun (WGS) entry which is preliminary data.</text>
</comment>
<dbReference type="InterPro" id="IPR000073">
    <property type="entry name" value="AB_hydrolase_1"/>
</dbReference>
<dbReference type="STRING" id="1432307.W9CDC9"/>
<dbReference type="AlphaFoldDB" id="W9CDC9"/>
<proteinExistence type="predicted"/>
<name>W9CDC9_SCLBF</name>
<protein>
    <recommendedName>
        <fullName evidence="1">AB hydrolase-1 domain-containing protein</fullName>
    </recommendedName>
</protein>